<dbReference type="GO" id="GO:0006446">
    <property type="term" value="P:regulation of translational initiation"/>
    <property type="evidence" value="ECO:0007669"/>
    <property type="project" value="TreeGrafter"/>
</dbReference>
<dbReference type="Gene3D" id="3.30.230.30">
    <property type="entry name" value="Impact, N-terminal domain"/>
    <property type="match status" value="1"/>
</dbReference>
<feature type="domain" description="UPF0029" evidence="3">
    <location>
        <begin position="145"/>
        <end position="199"/>
    </location>
</feature>
<reference evidence="4" key="1">
    <citation type="submission" date="2020-04" db="EMBL/GenBank/DDBJ databases">
        <title>Deep metagenomics examines the oral microbiome during advanced dental caries in children, revealing novel taxa and co-occurrences with host molecules.</title>
        <authorList>
            <person name="Baker J.L."/>
            <person name="Morton J.T."/>
            <person name="Dinis M."/>
            <person name="Alvarez R."/>
            <person name="Tran N.C."/>
            <person name="Knight R."/>
            <person name="Edlund A."/>
        </authorList>
    </citation>
    <scope>NUCLEOTIDE SEQUENCE</scope>
    <source>
        <strain evidence="4">JCVI_38_bin.5</strain>
    </source>
</reference>
<dbReference type="InterPro" id="IPR001498">
    <property type="entry name" value="Impact_N"/>
</dbReference>
<dbReference type="AlphaFoldDB" id="A0A930W259"/>
<dbReference type="PROSITE" id="PS00910">
    <property type="entry name" value="UPF0029"/>
    <property type="match status" value="1"/>
</dbReference>
<evidence type="ECO:0000259" key="3">
    <source>
        <dbReference type="Pfam" id="PF09186"/>
    </source>
</evidence>
<dbReference type="InterPro" id="IPR015269">
    <property type="entry name" value="UPF0029_Impact_C"/>
</dbReference>
<evidence type="ECO:0000259" key="2">
    <source>
        <dbReference type="Pfam" id="PF01205"/>
    </source>
</evidence>
<dbReference type="SUPFAM" id="SSF54211">
    <property type="entry name" value="Ribosomal protein S5 domain 2-like"/>
    <property type="match status" value="1"/>
</dbReference>
<name>A0A930W259_9ACTN</name>
<dbReference type="InterPro" id="IPR020568">
    <property type="entry name" value="Ribosomal_Su5_D2-typ_SF"/>
</dbReference>
<accession>A0A930W259</accession>
<sequence>MEHPSYKTLKADFEAMGEIEDRRSRFIAQLAHTESEDDAHAFIAAVRSRHHDARHNVPAWILSDGRERCSDDGEPSRTAGIPILEVLHGAGLADVCCVVTRYFGGTLLGPGGLVRAYTAATQAALTDAEKNNSLVEMRLVTRVVLSVPYTRYERIRHMVSDFGGKIVRSDFGAEVLLAMDFKSGEETAFVDALRELGSGDLVPTVETPRFGTF</sequence>
<protein>
    <submittedName>
        <fullName evidence="4">YigZ family protein</fullName>
    </submittedName>
</protein>
<dbReference type="PANTHER" id="PTHR16301:SF20">
    <property type="entry name" value="IMPACT FAMILY MEMBER YIGZ"/>
    <property type="match status" value="1"/>
</dbReference>
<dbReference type="Pfam" id="PF09186">
    <property type="entry name" value="DUF1949"/>
    <property type="match status" value="1"/>
</dbReference>
<dbReference type="InterPro" id="IPR023582">
    <property type="entry name" value="Impact"/>
</dbReference>
<dbReference type="GO" id="GO:0005737">
    <property type="term" value="C:cytoplasm"/>
    <property type="evidence" value="ECO:0007669"/>
    <property type="project" value="TreeGrafter"/>
</dbReference>
<dbReference type="PANTHER" id="PTHR16301">
    <property type="entry name" value="IMPACT-RELATED"/>
    <property type="match status" value="1"/>
</dbReference>
<dbReference type="Proteomes" id="UP000698335">
    <property type="component" value="Unassembled WGS sequence"/>
</dbReference>
<comment type="similarity">
    <text evidence="1">Belongs to the IMPACT family.</text>
</comment>
<dbReference type="SUPFAM" id="SSF54980">
    <property type="entry name" value="EF-G C-terminal domain-like"/>
    <property type="match status" value="1"/>
</dbReference>
<gene>
    <name evidence="4" type="ORF">HXK26_05620</name>
</gene>
<dbReference type="EMBL" id="JABZGW010000245">
    <property type="protein sequence ID" value="MBF4808155.1"/>
    <property type="molecule type" value="Genomic_DNA"/>
</dbReference>
<evidence type="ECO:0000313" key="5">
    <source>
        <dbReference type="Proteomes" id="UP000698335"/>
    </source>
</evidence>
<dbReference type="Pfam" id="PF01205">
    <property type="entry name" value="Impact_N"/>
    <property type="match status" value="1"/>
</dbReference>
<dbReference type="InterPro" id="IPR036956">
    <property type="entry name" value="Impact_N_sf"/>
</dbReference>
<evidence type="ECO:0000313" key="4">
    <source>
        <dbReference type="EMBL" id="MBF4808155.1"/>
    </source>
</evidence>
<dbReference type="InterPro" id="IPR035647">
    <property type="entry name" value="EFG_III/V"/>
</dbReference>
<dbReference type="InterPro" id="IPR020569">
    <property type="entry name" value="UPF0029_Impact_CS"/>
</dbReference>
<comment type="caution">
    <text evidence="4">The sequence shown here is derived from an EMBL/GenBank/DDBJ whole genome shotgun (WGS) entry which is preliminary data.</text>
</comment>
<evidence type="ECO:0000256" key="1">
    <source>
        <dbReference type="ARBA" id="ARBA00007665"/>
    </source>
</evidence>
<proteinExistence type="inferred from homology"/>
<organism evidence="4 5">
    <name type="scientific">Lancefieldella rimae</name>
    <dbReference type="NCBI Taxonomy" id="1383"/>
    <lineage>
        <taxon>Bacteria</taxon>
        <taxon>Bacillati</taxon>
        <taxon>Actinomycetota</taxon>
        <taxon>Coriobacteriia</taxon>
        <taxon>Coriobacteriales</taxon>
        <taxon>Atopobiaceae</taxon>
        <taxon>Lancefieldella</taxon>
    </lineage>
</organism>
<feature type="domain" description="Impact N-terminal" evidence="2">
    <location>
        <begin position="22"/>
        <end position="125"/>
    </location>
</feature>
<dbReference type="Gene3D" id="3.30.70.240">
    <property type="match status" value="1"/>
</dbReference>